<keyword evidence="2 5" id="KW-0378">Hydrolase</keyword>
<evidence type="ECO:0000256" key="5">
    <source>
        <dbReference type="HAMAP-Rule" id="MF_01962"/>
    </source>
</evidence>
<feature type="binding site" evidence="5">
    <location>
        <position position="281"/>
    </location>
    <ligand>
        <name>Zn(2+)</name>
        <dbReference type="ChEBI" id="CHEBI:29105"/>
        <note>catalytic</note>
    </ligand>
</feature>
<dbReference type="EMBL" id="CAADFT010000009">
    <property type="protein sequence ID" value="VFK41033.1"/>
    <property type="molecule type" value="Genomic_DNA"/>
</dbReference>
<accession>A0A450YHT6</accession>
<protein>
    <recommendedName>
        <fullName evidence="5">Adenine deaminase</fullName>
        <shortName evidence="5">ADE</shortName>
        <ecNumber evidence="5">3.5.4.2</ecNumber>
    </recommendedName>
    <alternativeName>
        <fullName evidence="5">Adenine aminohydrolase</fullName>
        <shortName evidence="5">AAH</shortName>
    </alternativeName>
</protein>
<proteinExistence type="inferred from homology"/>
<dbReference type="FunFam" id="3.20.20.140:FF:000039">
    <property type="entry name" value="Adenine deaminase"/>
    <property type="match status" value="1"/>
</dbReference>
<dbReference type="HAMAP" id="MF_01962">
    <property type="entry name" value="Adenine_deaminase"/>
    <property type="match status" value="1"/>
</dbReference>
<evidence type="ECO:0000256" key="1">
    <source>
        <dbReference type="ARBA" id="ARBA00022723"/>
    </source>
</evidence>
<feature type="site" description="Important for catalytic activity" evidence="5">
    <location>
        <position position="224"/>
    </location>
</feature>
<dbReference type="GO" id="GO:0043103">
    <property type="term" value="P:hypoxanthine salvage"/>
    <property type="evidence" value="ECO:0007669"/>
    <property type="project" value="UniProtKB-UniRule"/>
</dbReference>
<dbReference type="GO" id="GO:0000034">
    <property type="term" value="F:adenine deaminase activity"/>
    <property type="evidence" value="ECO:0007669"/>
    <property type="project" value="UniProtKB-UniRule"/>
</dbReference>
<keyword evidence="3 5" id="KW-0862">Zinc</keyword>
<evidence type="ECO:0000259" key="6">
    <source>
        <dbReference type="Pfam" id="PF00962"/>
    </source>
</evidence>
<evidence type="ECO:0000313" key="7">
    <source>
        <dbReference type="EMBL" id="VFK41033.1"/>
    </source>
</evidence>
<feature type="active site" description="Proton donor" evidence="5">
    <location>
        <position position="203"/>
    </location>
</feature>
<feature type="binding site" evidence="5">
    <location>
        <position position="22"/>
    </location>
    <ligand>
        <name>Zn(2+)</name>
        <dbReference type="ChEBI" id="CHEBI:29105"/>
        <note>catalytic</note>
    </ligand>
</feature>
<dbReference type="InterPro" id="IPR032466">
    <property type="entry name" value="Metal_Hydrolase"/>
</dbReference>
<keyword evidence="1 5" id="KW-0479">Metal-binding</keyword>
<dbReference type="InterPro" id="IPR006330">
    <property type="entry name" value="Ado/ade_deaminase"/>
</dbReference>
<dbReference type="PANTHER" id="PTHR43114">
    <property type="entry name" value="ADENINE DEAMINASE"/>
    <property type="match status" value="1"/>
</dbReference>
<comment type="cofactor">
    <cofactor evidence="5">
        <name>Zn(2+)</name>
        <dbReference type="ChEBI" id="CHEBI:29105"/>
    </cofactor>
    <text evidence="5">Binds 1 zinc ion per subunit.</text>
</comment>
<feature type="domain" description="Adenosine deaminase" evidence="6">
    <location>
        <begin position="15"/>
        <end position="335"/>
    </location>
</feature>
<dbReference type="GO" id="GO:0009117">
    <property type="term" value="P:nucleotide metabolic process"/>
    <property type="evidence" value="ECO:0007669"/>
    <property type="project" value="UniProtKB-KW"/>
</dbReference>
<comment type="catalytic activity">
    <reaction evidence="5">
        <text>adenine + H2O + H(+) = hypoxanthine + NH4(+)</text>
        <dbReference type="Rhea" id="RHEA:23688"/>
        <dbReference type="ChEBI" id="CHEBI:15377"/>
        <dbReference type="ChEBI" id="CHEBI:15378"/>
        <dbReference type="ChEBI" id="CHEBI:16708"/>
        <dbReference type="ChEBI" id="CHEBI:17368"/>
        <dbReference type="ChEBI" id="CHEBI:28938"/>
        <dbReference type="EC" id="3.5.4.2"/>
    </reaction>
</comment>
<dbReference type="Gene3D" id="3.20.20.140">
    <property type="entry name" value="Metal-dependent hydrolases"/>
    <property type="match status" value="1"/>
</dbReference>
<reference evidence="7" key="1">
    <citation type="submission" date="2019-02" db="EMBL/GenBank/DDBJ databases">
        <authorList>
            <person name="Gruber-Vodicka R. H."/>
            <person name="Seah K. B. B."/>
        </authorList>
    </citation>
    <scope>NUCLEOTIDE SEQUENCE</scope>
    <source>
        <strain evidence="7">BECK_BZ125</strain>
    </source>
</reference>
<dbReference type="AlphaFoldDB" id="A0A450YHT6"/>
<dbReference type="InterPro" id="IPR001365">
    <property type="entry name" value="A_deaminase_dom"/>
</dbReference>
<name>A0A450YHT6_9GAMM</name>
<dbReference type="EC" id="3.5.4.2" evidence="5"/>
<organism evidence="7">
    <name type="scientific">Candidatus Kentrum sp. TC</name>
    <dbReference type="NCBI Taxonomy" id="2126339"/>
    <lineage>
        <taxon>Bacteria</taxon>
        <taxon>Pseudomonadati</taxon>
        <taxon>Pseudomonadota</taxon>
        <taxon>Gammaproteobacteria</taxon>
        <taxon>Candidatus Kentrum</taxon>
    </lineage>
</organism>
<feature type="binding site" evidence="5">
    <location>
        <position position="20"/>
    </location>
    <ligand>
        <name>Zn(2+)</name>
        <dbReference type="ChEBI" id="CHEBI:29105"/>
        <note>catalytic</note>
    </ligand>
</feature>
<evidence type="ECO:0000256" key="4">
    <source>
        <dbReference type="ARBA" id="ARBA00023080"/>
    </source>
</evidence>
<evidence type="ECO:0000256" key="2">
    <source>
        <dbReference type="ARBA" id="ARBA00022801"/>
    </source>
</evidence>
<comment type="function">
    <text evidence="5">Catalyzes the hydrolytic deamination of adenine to hypoxanthine. Plays an important role in the purine salvage pathway and in nitrogen catabolism.</text>
</comment>
<dbReference type="CDD" id="cd01320">
    <property type="entry name" value="ADA"/>
    <property type="match status" value="1"/>
</dbReference>
<dbReference type="GO" id="GO:0008270">
    <property type="term" value="F:zinc ion binding"/>
    <property type="evidence" value="ECO:0007669"/>
    <property type="project" value="UniProtKB-UniRule"/>
</dbReference>
<dbReference type="SUPFAM" id="SSF51556">
    <property type="entry name" value="Metallo-dependent hydrolases"/>
    <property type="match status" value="1"/>
</dbReference>
<dbReference type="NCBIfam" id="NF006850">
    <property type="entry name" value="PRK09358.1-6"/>
    <property type="match status" value="1"/>
</dbReference>
<dbReference type="InterPro" id="IPR028892">
    <property type="entry name" value="ADE"/>
</dbReference>
<dbReference type="GO" id="GO:0005829">
    <property type="term" value="C:cytosol"/>
    <property type="evidence" value="ECO:0007669"/>
    <property type="project" value="TreeGrafter"/>
</dbReference>
<feature type="binding site" evidence="5">
    <location>
        <position position="282"/>
    </location>
    <ligand>
        <name>substrate</name>
    </ligand>
</feature>
<keyword evidence="4 5" id="KW-0546">Nucleotide metabolism</keyword>
<evidence type="ECO:0000256" key="3">
    <source>
        <dbReference type="ARBA" id="ARBA00022833"/>
    </source>
</evidence>
<gene>
    <name evidence="7" type="ORF">BECKTC1821E_GA0114239_100935</name>
</gene>
<dbReference type="NCBIfam" id="TIGR01430">
    <property type="entry name" value="aden_deam"/>
    <property type="match status" value="1"/>
</dbReference>
<dbReference type="Pfam" id="PF00962">
    <property type="entry name" value="A_deaminase"/>
    <property type="match status" value="1"/>
</dbReference>
<dbReference type="GO" id="GO:0006146">
    <property type="term" value="P:adenine catabolic process"/>
    <property type="evidence" value="ECO:0007669"/>
    <property type="project" value="UniProtKB-UniRule"/>
</dbReference>
<sequence length="344" mass="38756">MIAASTMKQLIHALPKAELHIHIEGSLESELMFSLAERNGMKLRFDSVEQVRRAYAFSDLQSFLDIYYEGANVLRQEQDFYDLTWAYLERASAQRVRHAEIFFDPQTHTERGVGFETVFSGIWRALEDGRERLDISSRLILCFLRHLSADAAMETLEQALPRKDRIIAVGLDSSEAGHPPDKFKAVFERARREGFLTVAHAGEEGPPEYIRQALDSLAVSRIDHGVRCTEDAALVRRLAEEGTPLTVCPLSNIKLRVFDTMADHNLKVLLDHGIRATVNSDDPAYFGGYINENYSAAQAALGLSVEDLHRLAKNSFEAGFLSPSDKRKFITELDAYMVSFKDDA</sequence>
<dbReference type="PANTHER" id="PTHR43114:SF6">
    <property type="entry name" value="ADENINE DEAMINASE"/>
    <property type="match status" value="1"/>
</dbReference>
<comment type="similarity">
    <text evidence="5">Belongs to the metallo-dependent hydrolases superfamily. Adenosine and AMP deaminases family. Adenine deaminase type 2 subfamily.</text>
</comment>
<feature type="binding site" evidence="5">
    <location>
        <position position="200"/>
    </location>
    <ligand>
        <name>Zn(2+)</name>
        <dbReference type="ChEBI" id="CHEBI:29105"/>
        <note>catalytic</note>
    </ligand>
</feature>